<dbReference type="SUPFAM" id="SSF47413">
    <property type="entry name" value="lambda repressor-like DNA-binding domains"/>
    <property type="match status" value="1"/>
</dbReference>
<dbReference type="GO" id="GO:0003677">
    <property type="term" value="F:DNA binding"/>
    <property type="evidence" value="ECO:0007669"/>
    <property type="project" value="UniProtKB-KW"/>
</dbReference>
<dbReference type="PANTHER" id="PTHR46558:SF4">
    <property type="entry name" value="DNA-BIDING PHAGE PROTEIN"/>
    <property type="match status" value="1"/>
</dbReference>
<dbReference type="KEGG" id="pfaa:MM59RIKEN_00740"/>
<dbReference type="RefSeq" id="WP_213542378.1">
    <property type="nucleotide sequence ID" value="NZ_AP023420.1"/>
</dbReference>
<dbReference type="Pfam" id="PF01381">
    <property type="entry name" value="HTH_3"/>
    <property type="match status" value="1"/>
</dbReference>
<organism evidence="4 5">
    <name type="scientific">Pusillibacter faecalis</name>
    <dbReference type="NCBI Taxonomy" id="2714358"/>
    <lineage>
        <taxon>Bacteria</taxon>
        <taxon>Bacillati</taxon>
        <taxon>Bacillota</taxon>
        <taxon>Clostridia</taxon>
        <taxon>Eubacteriales</taxon>
        <taxon>Oscillospiraceae</taxon>
        <taxon>Pusillibacter</taxon>
    </lineage>
</organism>
<feature type="transmembrane region" description="Helical" evidence="2">
    <location>
        <begin position="87"/>
        <end position="110"/>
    </location>
</feature>
<feature type="transmembrane region" description="Helical" evidence="2">
    <location>
        <begin position="141"/>
        <end position="159"/>
    </location>
</feature>
<protein>
    <recommendedName>
        <fullName evidence="3">HTH cro/C1-type domain-containing protein</fullName>
    </recommendedName>
</protein>
<evidence type="ECO:0000259" key="3">
    <source>
        <dbReference type="PROSITE" id="PS50943"/>
    </source>
</evidence>
<dbReference type="Proteomes" id="UP000679848">
    <property type="component" value="Chromosome"/>
</dbReference>
<keyword evidence="1" id="KW-0238">DNA-binding</keyword>
<dbReference type="InterPro" id="IPR001387">
    <property type="entry name" value="Cro/C1-type_HTH"/>
</dbReference>
<evidence type="ECO:0000256" key="2">
    <source>
        <dbReference type="SAM" id="Phobius"/>
    </source>
</evidence>
<dbReference type="SMART" id="SM00530">
    <property type="entry name" value="HTH_XRE"/>
    <property type="match status" value="1"/>
</dbReference>
<keyword evidence="2" id="KW-1133">Transmembrane helix</keyword>
<keyword evidence="5" id="KW-1185">Reference proteome</keyword>
<proteinExistence type="predicted"/>
<evidence type="ECO:0000313" key="4">
    <source>
        <dbReference type="EMBL" id="BCK82755.1"/>
    </source>
</evidence>
<dbReference type="Gene3D" id="1.10.260.40">
    <property type="entry name" value="lambda repressor-like DNA-binding domains"/>
    <property type="match status" value="1"/>
</dbReference>
<dbReference type="InterPro" id="IPR010982">
    <property type="entry name" value="Lambda_DNA-bd_dom_sf"/>
</dbReference>
<accession>A0A810Q7Z3</accession>
<feature type="transmembrane region" description="Helical" evidence="2">
    <location>
        <begin position="208"/>
        <end position="227"/>
    </location>
</feature>
<evidence type="ECO:0000313" key="5">
    <source>
        <dbReference type="Proteomes" id="UP000679848"/>
    </source>
</evidence>
<evidence type="ECO:0000256" key="1">
    <source>
        <dbReference type="ARBA" id="ARBA00023125"/>
    </source>
</evidence>
<dbReference type="EMBL" id="AP023420">
    <property type="protein sequence ID" value="BCK82755.1"/>
    <property type="molecule type" value="Genomic_DNA"/>
</dbReference>
<dbReference type="PANTHER" id="PTHR46558">
    <property type="entry name" value="TRACRIPTIONAL REGULATORY PROTEIN-RELATED-RELATED"/>
    <property type="match status" value="1"/>
</dbReference>
<feature type="transmembrane region" description="Helical" evidence="2">
    <location>
        <begin position="264"/>
        <end position="282"/>
    </location>
</feature>
<keyword evidence="2" id="KW-0812">Transmembrane</keyword>
<dbReference type="AlphaFoldDB" id="A0A810Q7Z3"/>
<dbReference type="CDD" id="cd00093">
    <property type="entry name" value="HTH_XRE"/>
    <property type="match status" value="1"/>
</dbReference>
<dbReference type="PROSITE" id="PS50943">
    <property type="entry name" value="HTH_CROC1"/>
    <property type="match status" value="1"/>
</dbReference>
<reference evidence="4" key="1">
    <citation type="submission" date="2020-09" db="EMBL/GenBank/DDBJ databases">
        <title>New species isolated from human feces.</title>
        <authorList>
            <person name="Kitahara M."/>
            <person name="Shigeno Y."/>
            <person name="Shime M."/>
            <person name="Matsumoto Y."/>
            <person name="Nakamura S."/>
            <person name="Motooka D."/>
            <person name="Fukuoka S."/>
            <person name="Nishikawa H."/>
            <person name="Benno Y."/>
        </authorList>
    </citation>
    <scope>NUCLEOTIDE SEQUENCE</scope>
    <source>
        <strain evidence="4">MM59</strain>
    </source>
</reference>
<feature type="domain" description="HTH cro/C1-type" evidence="3">
    <location>
        <begin position="7"/>
        <end position="61"/>
    </location>
</feature>
<gene>
    <name evidence="4" type="ORF">MM59RIKEN_00740</name>
</gene>
<name>A0A810Q7Z3_9FIRM</name>
<feature type="transmembrane region" description="Helical" evidence="2">
    <location>
        <begin position="171"/>
        <end position="196"/>
    </location>
</feature>
<keyword evidence="2" id="KW-0472">Membrane</keyword>
<sequence>MTFAEKLIRLRKREGWSQEALAESLGVSRQAVSRWEQGTALPDAGKLLPCAKLFGVSVDWILDDGQDWEAKSQAAAPAKKPGLLRTILWSILIGISLLGVLLLGILSSVFPAVVTEAPAGVEWVHVYTGLVGFLKFYHLEWLFALCFLAAAVGILGLLLPRLRKKTDENPILRTNLVLLPILLQAGAISGCAQSLWWLGIGREDYRGLFWFHTAALLATSLWMAWNIRQEREPRQRRKNAWIELTYCILQAVVGLVMVDMGLGLVGTALMVTLGAVYILVINPRYMNRRLTRSKENGK</sequence>
<feature type="transmembrane region" description="Helical" evidence="2">
    <location>
        <begin position="239"/>
        <end position="258"/>
    </location>
</feature>